<keyword evidence="1" id="KW-1133">Transmembrane helix</keyword>
<evidence type="ECO:0000256" key="1">
    <source>
        <dbReference type="SAM" id="Phobius"/>
    </source>
</evidence>
<feature type="transmembrane region" description="Helical" evidence="1">
    <location>
        <begin position="44"/>
        <end position="66"/>
    </location>
</feature>
<evidence type="ECO:0000313" key="3">
    <source>
        <dbReference type="Proteomes" id="UP000598633"/>
    </source>
</evidence>
<gene>
    <name evidence="2" type="ORF">IFJ97_01830</name>
</gene>
<name>A0A8J6Y4M9_9BACT</name>
<accession>A0A8J6Y4M9</accession>
<dbReference type="Proteomes" id="UP000598633">
    <property type="component" value="Unassembled WGS sequence"/>
</dbReference>
<reference evidence="2 3" key="1">
    <citation type="submission" date="2020-08" db="EMBL/GenBank/DDBJ databases">
        <title>Acidobacteriota in marine sediments use diverse sulfur dissimilation pathways.</title>
        <authorList>
            <person name="Wasmund K."/>
        </authorList>
    </citation>
    <scope>NUCLEOTIDE SEQUENCE [LARGE SCALE GENOMIC DNA]</scope>
    <source>
        <strain evidence="2">MAG AM3-A</strain>
    </source>
</reference>
<proteinExistence type="predicted"/>
<comment type="caution">
    <text evidence="2">The sequence shown here is derived from an EMBL/GenBank/DDBJ whole genome shotgun (WGS) entry which is preliminary data.</text>
</comment>
<keyword evidence="1" id="KW-0472">Membrane</keyword>
<evidence type="ECO:0000313" key="2">
    <source>
        <dbReference type="EMBL" id="MBD3870082.1"/>
    </source>
</evidence>
<evidence type="ECO:0008006" key="4">
    <source>
        <dbReference type="Google" id="ProtNLM"/>
    </source>
</evidence>
<feature type="transmembrane region" description="Helical" evidence="1">
    <location>
        <begin position="6"/>
        <end position="23"/>
    </location>
</feature>
<sequence length="68" mass="7118">MPSASTLFVGILAGVIGLSYFIYGKRQERIGFLAAGVGLCVYPYLVSGLTLQILIGLGLAAVPFLVDI</sequence>
<organism evidence="2 3">
    <name type="scientific">Candidatus Sulfomarinibacter kjeldsenii</name>
    <dbReference type="NCBI Taxonomy" id="2885994"/>
    <lineage>
        <taxon>Bacteria</taxon>
        <taxon>Pseudomonadati</taxon>
        <taxon>Acidobacteriota</taxon>
        <taxon>Thermoanaerobaculia</taxon>
        <taxon>Thermoanaerobaculales</taxon>
        <taxon>Candidatus Sulfomarinibacteraceae</taxon>
        <taxon>Candidatus Sulfomarinibacter</taxon>
    </lineage>
</organism>
<keyword evidence="1" id="KW-0812">Transmembrane</keyword>
<protein>
    <recommendedName>
        <fullName evidence="4">Amino acid transport protein</fullName>
    </recommendedName>
</protein>
<dbReference type="EMBL" id="JACXWA010000029">
    <property type="protein sequence ID" value="MBD3870082.1"/>
    <property type="molecule type" value="Genomic_DNA"/>
</dbReference>
<dbReference type="AlphaFoldDB" id="A0A8J6Y4M9"/>